<sequence length="57" mass="6349">MQLTTIQQVRCPECDARSSVSIPDRDLESKPSRSAAAFGEQTKVTCSNGHTYWVQFS</sequence>
<gene>
    <name evidence="1" type="ORF">C493_13998</name>
</gene>
<dbReference type="STRING" id="1227499.C493_13998"/>
<evidence type="ECO:0000313" key="1">
    <source>
        <dbReference type="EMBL" id="ELY53634.1"/>
    </source>
</evidence>
<name>L9WVV6_9EURY</name>
<organism evidence="1 2">
    <name type="scientific">Natronolimnohabitans innermongolicus JCM 12255</name>
    <dbReference type="NCBI Taxonomy" id="1227499"/>
    <lineage>
        <taxon>Archaea</taxon>
        <taxon>Methanobacteriati</taxon>
        <taxon>Methanobacteriota</taxon>
        <taxon>Stenosarchaea group</taxon>
        <taxon>Halobacteria</taxon>
        <taxon>Halobacteriales</taxon>
        <taxon>Natrialbaceae</taxon>
        <taxon>Natronolimnohabitans</taxon>
    </lineage>
</organism>
<evidence type="ECO:0000313" key="2">
    <source>
        <dbReference type="Proteomes" id="UP000011602"/>
    </source>
</evidence>
<dbReference type="InterPro" id="IPR053463">
    <property type="entry name" value="Brz_Regulator"/>
</dbReference>
<dbReference type="OrthoDB" id="201158at2157"/>
<reference evidence="1 2" key="1">
    <citation type="journal article" date="2014" name="PLoS Genet.">
        <title>Phylogenetically driven sequencing of extremely halophilic archaea reveals strategies for static and dynamic osmo-response.</title>
        <authorList>
            <person name="Becker E.A."/>
            <person name="Seitzer P.M."/>
            <person name="Tritt A."/>
            <person name="Larsen D."/>
            <person name="Krusor M."/>
            <person name="Yao A.I."/>
            <person name="Wu D."/>
            <person name="Madern D."/>
            <person name="Eisen J.A."/>
            <person name="Darling A.E."/>
            <person name="Facciotti M.T."/>
        </authorList>
    </citation>
    <scope>NUCLEOTIDE SEQUENCE [LARGE SCALE GENOMIC DNA]</scope>
    <source>
        <strain evidence="1 2">JCM 12255</strain>
    </source>
</reference>
<dbReference type="Proteomes" id="UP000011602">
    <property type="component" value="Unassembled WGS sequence"/>
</dbReference>
<dbReference type="AlphaFoldDB" id="L9WVV6"/>
<protein>
    <submittedName>
        <fullName evidence="1">Uncharacterized protein</fullName>
    </submittedName>
</protein>
<dbReference type="Pfam" id="PF23454">
    <property type="entry name" value="Zn_ribbon_Brz"/>
    <property type="match status" value="1"/>
</dbReference>
<accession>L9WVV6</accession>
<comment type="caution">
    <text evidence="1">The sequence shown here is derived from an EMBL/GenBank/DDBJ whole genome shotgun (WGS) entry which is preliminary data.</text>
</comment>
<keyword evidence="2" id="KW-1185">Reference proteome</keyword>
<dbReference type="EMBL" id="AOHZ01000065">
    <property type="protein sequence ID" value="ELY53634.1"/>
    <property type="molecule type" value="Genomic_DNA"/>
</dbReference>
<dbReference type="eggNOG" id="arCOG04502">
    <property type="taxonomic scope" value="Archaea"/>
</dbReference>
<dbReference type="RefSeq" id="WP_007260069.1">
    <property type="nucleotide sequence ID" value="NZ_AOHZ01000065.1"/>
</dbReference>
<proteinExistence type="predicted"/>